<feature type="region of interest" description="Disordered" evidence="1">
    <location>
        <begin position="60"/>
        <end position="115"/>
    </location>
</feature>
<organism evidence="2 3">
    <name type="scientific">Austropuccinia psidii MF-1</name>
    <dbReference type="NCBI Taxonomy" id="1389203"/>
    <lineage>
        <taxon>Eukaryota</taxon>
        <taxon>Fungi</taxon>
        <taxon>Dikarya</taxon>
        <taxon>Basidiomycota</taxon>
        <taxon>Pucciniomycotina</taxon>
        <taxon>Pucciniomycetes</taxon>
        <taxon>Pucciniales</taxon>
        <taxon>Sphaerophragmiaceae</taxon>
        <taxon>Austropuccinia</taxon>
    </lineage>
</organism>
<evidence type="ECO:0000313" key="2">
    <source>
        <dbReference type="EMBL" id="MBW0486797.1"/>
    </source>
</evidence>
<dbReference type="Proteomes" id="UP000765509">
    <property type="component" value="Unassembled WGS sequence"/>
</dbReference>
<feature type="compositionally biased region" description="Basic and acidic residues" evidence="1">
    <location>
        <begin position="104"/>
        <end position="115"/>
    </location>
</feature>
<protein>
    <submittedName>
        <fullName evidence="2">Uncharacterized protein</fullName>
    </submittedName>
</protein>
<proteinExistence type="predicted"/>
<sequence length="115" mass="13134">MGNNIKPLKGGHKLQLKHQELSWLGKDYRALRRLEPNFMQRANKANWELGEDSNYFGLGAREGTGNDGNFAQRRTCSIKQLQNSPKTHKNKPKGAQNKQRIKKPGKEKANYTDLT</sequence>
<evidence type="ECO:0000256" key="1">
    <source>
        <dbReference type="SAM" id="MobiDB-lite"/>
    </source>
</evidence>
<gene>
    <name evidence="2" type="ORF">O181_026512</name>
</gene>
<feature type="compositionally biased region" description="Polar residues" evidence="1">
    <location>
        <begin position="67"/>
        <end position="85"/>
    </location>
</feature>
<accession>A0A9Q3CQQ9</accession>
<dbReference type="EMBL" id="AVOT02008813">
    <property type="protein sequence ID" value="MBW0486797.1"/>
    <property type="molecule type" value="Genomic_DNA"/>
</dbReference>
<keyword evidence="3" id="KW-1185">Reference proteome</keyword>
<dbReference type="AlphaFoldDB" id="A0A9Q3CQQ9"/>
<evidence type="ECO:0000313" key="3">
    <source>
        <dbReference type="Proteomes" id="UP000765509"/>
    </source>
</evidence>
<comment type="caution">
    <text evidence="2">The sequence shown here is derived from an EMBL/GenBank/DDBJ whole genome shotgun (WGS) entry which is preliminary data.</text>
</comment>
<reference evidence="2" key="1">
    <citation type="submission" date="2021-03" db="EMBL/GenBank/DDBJ databases">
        <title>Draft genome sequence of rust myrtle Austropuccinia psidii MF-1, a brazilian biotype.</title>
        <authorList>
            <person name="Quecine M.C."/>
            <person name="Pachon D.M.R."/>
            <person name="Bonatelli M.L."/>
            <person name="Correr F.H."/>
            <person name="Franceschini L.M."/>
            <person name="Leite T.F."/>
            <person name="Margarido G.R.A."/>
            <person name="Almeida C.A."/>
            <person name="Ferrarezi J.A."/>
            <person name="Labate C.A."/>
        </authorList>
    </citation>
    <scope>NUCLEOTIDE SEQUENCE</scope>
    <source>
        <strain evidence="2">MF-1</strain>
    </source>
</reference>
<name>A0A9Q3CQQ9_9BASI</name>